<name>A0AAP6WQL5_CLOPF</name>
<dbReference type="AlphaFoldDB" id="A0AAP6WQL5"/>
<gene>
    <name evidence="2" type="ORF">G6Z34_15205</name>
</gene>
<dbReference type="EMBL" id="JAALLZ010000010">
    <property type="protein sequence ID" value="NGU31425.1"/>
    <property type="molecule type" value="Genomic_DNA"/>
</dbReference>
<accession>A0AAP6WQL5</accession>
<sequence length="217" mass="25449">MLEILENFKKEKALKEENLIKIISQKEEELKNLNSKLESEKNKLIENALSQNLEKKEEKKIKEYVRNLESETNSLKLDLAIDIDINKKALEQVRNEKLVLTDEILKRLQEIKKENDIEESFEVVAKHVEDMKYECKVIETKISRLDEMRGGLKNNIGLLDDELIKEINSLLQDVSLKGISIIADRAKELEFNASKELFWQRQFLADTRKPLIDKRGR</sequence>
<dbReference type="Proteomes" id="UP000481454">
    <property type="component" value="Unassembled WGS sequence"/>
</dbReference>
<evidence type="ECO:0000313" key="3">
    <source>
        <dbReference type="Proteomes" id="UP000481454"/>
    </source>
</evidence>
<feature type="coiled-coil region" evidence="1">
    <location>
        <begin position="16"/>
        <end position="74"/>
    </location>
</feature>
<comment type="caution">
    <text evidence="2">The sequence shown here is derived from an EMBL/GenBank/DDBJ whole genome shotgun (WGS) entry which is preliminary data.</text>
</comment>
<reference evidence="2 3" key="1">
    <citation type="submission" date="2020-02" db="EMBL/GenBank/DDBJ databases">
        <title>Genomic Insights into the Phylogeny and Genetic Plasticity of the Human and Animal Enteric Pathogen Clostridium perfringens.</title>
        <authorList>
            <person name="Feng Y."/>
            <person name="Hu Y."/>
        </authorList>
    </citation>
    <scope>NUCLEOTIDE SEQUENCE [LARGE SCALE GENOMIC DNA]</scope>
    <source>
        <strain evidence="2 3">CP-40</strain>
    </source>
</reference>
<proteinExistence type="predicted"/>
<protein>
    <submittedName>
        <fullName evidence="2">Uncharacterized protein</fullName>
    </submittedName>
</protein>
<organism evidence="2 3">
    <name type="scientific">Clostridium perfringens</name>
    <dbReference type="NCBI Taxonomy" id="1502"/>
    <lineage>
        <taxon>Bacteria</taxon>
        <taxon>Bacillati</taxon>
        <taxon>Bacillota</taxon>
        <taxon>Clostridia</taxon>
        <taxon>Eubacteriales</taxon>
        <taxon>Clostridiaceae</taxon>
        <taxon>Clostridium</taxon>
    </lineage>
</organism>
<dbReference type="RefSeq" id="WP_042266335.1">
    <property type="nucleotide sequence ID" value="NZ_CATNWX010000009.1"/>
</dbReference>
<evidence type="ECO:0000313" key="2">
    <source>
        <dbReference type="EMBL" id="NGU31425.1"/>
    </source>
</evidence>
<keyword evidence="1" id="KW-0175">Coiled coil</keyword>
<evidence type="ECO:0000256" key="1">
    <source>
        <dbReference type="SAM" id="Coils"/>
    </source>
</evidence>